<feature type="domain" description="Flagellin N-terminal" evidence="5">
    <location>
        <begin position="5"/>
        <end position="141"/>
    </location>
</feature>
<dbReference type="STRING" id="357804.Ping_3587"/>
<dbReference type="Proteomes" id="UP000000639">
    <property type="component" value="Chromosome"/>
</dbReference>
<evidence type="ECO:0000313" key="7">
    <source>
        <dbReference type="EMBL" id="ABM05270.1"/>
    </source>
</evidence>
<dbReference type="GO" id="GO:0005198">
    <property type="term" value="F:structural molecule activity"/>
    <property type="evidence" value="ECO:0007669"/>
    <property type="project" value="UniProtKB-UniRule"/>
</dbReference>
<protein>
    <recommendedName>
        <fullName evidence="4">Flagellin</fullName>
    </recommendedName>
</protein>
<reference evidence="7 8" key="1">
    <citation type="submission" date="2007-01" db="EMBL/GenBank/DDBJ databases">
        <title>Complete sequence of Psychromonas ingrahamii 37.</title>
        <authorList>
            <consortium name="US DOE Joint Genome Institute"/>
            <person name="Copeland A."/>
            <person name="Lucas S."/>
            <person name="Lapidus A."/>
            <person name="Barry K."/>
            <person name="Detter J.C."/>
            <person name="Glavina del Rio T."/>
            <person name="Hammon N."/>
            <person name="Israni S."/>
            <person name="Dalin E."/>
            <person name="Tice H."/>
            <person name="Pitluck S."/>
            <person name="Thompson L.S."/>
            <person name="Brettin T."/>
            <person name="Bruce D."/>
            <person name="Han C."/>
            <person name="Tapia R."/>
            <person name="Schmutz J."/>
            <person name="Larimer F."/>
            <person name="Land M."/>
            <person name="Hauser L."/>
            <person name="Kyrpides N."/>
            <person name="Ivanova N."/>
            <person name="Staley J."/>
            <person name="Richardson P."/>
        </authorList>
    </citation>
    <scope>NUCLEOTIDE SEQUENCE [LARGE SCALE GENOMIC DNA]</scope>
    <source>
        <strain evidence="7 8">37</strain>
    </source>
</reference>
<feature type="domain" description="Flagellin C-terminal" evidence="6">
    <location>
        <begin position="262"/>
        <end position="343"/>
    </location>
</feature>
<dbReference type="GO" id="GO:0009288">
    <property type="term" value="C:bacterial-type flagellum"/>
    <property type="evidence" value="ECO:0007669"/>
    <property type="project" value="UniProtKB-SubCell"/>
</dbReference>
<dbReference type="PANTHER" id="PTHR42792">
    <property type="entry name" value="FLAGELLIN"/>
    <property type="match status" value="1"/>
</dbReference>
<dbReference type="GO" id="GO:0005576">
    <property type="term" value="C:extracellular region"/>
    <property type="evidence" value="ECO:0007669"/>
    <property type="project" value="UniProtKB-SubCell"/>
</dbReference>
<dbReference type="InterPro" id="IPR001492">
    <property type="entry name" value="Flagellin"/>
</dbReference>
<dbReference type="AlphaFoldDB" id="A1T0K5"/>
<dbReference type="Pfam" id="PF00669">
    <property type="entry name" value="Flagellin_N"/>
    <property type="match status" value="1"/>
</dbReference>
<dbReference type="Pfam" id="PF00700">
    <property type="entry name" value="Flagellin_C"/>
    <property type="match status" value="1"/>
</dbReference>
<dbReference type="OrthoDB" id="9796789at2"/>
<evidence type="ECO:0000259" key="6">
    <source>
        <dbReference type="Pfam" id="PF00700"/>
    </source>
</evidence>
<evidence type="ECO:0000259" key="5">
    <source>
        <dbReference type="Pfam" id="PF00669"/>
    </source>
</evidence>
<evidence type="ECO:0000256" key="2">
    <source>
        <dbReference type="ARBA" id="ARBA00022525"/>
    </source>
</evidence>
<evidence type="ECO:0000256" key="3">
    <source>
        <dbReference type="ARBA" id="ARBA00023143"/>
    </source>
</evidence>
<dbReference type="Gene3D" id="1.20.1330.10">
    <property type="entry name" value="f41 fragment of flagellin, N-terminal domain"/>
    <property type="match status" value="1"/>
</dbReference>
<dbReference type="eggNOG" id="COG1344">
    <property type="taxonomic scope" value="Bacteria"/>
</dbReference>
<dbReference type="KEGG" id="pin:Ping_3587"/>
<evidence type="ECO:0000256" key="4">
    <source>
        <dbReference type="RuleBase" id="RU362073"/>
    </source>
</evidence>
<sequence length="345" mass="35303">MALSIQTNYANLVGQNTLNKTNADFNTSLERLSTGFRINSASDDAAGLQISNRLEAQGRGMGVAMRNAGDATSQMQTAEGAMEEMTNIAYRMSDLATQSANGTASDDDRTAMEAEFQSLASELGSLMENTNMGGQKLLDKTDGVFAAGAISYQVGNTSAETLSVDITAELGEVVTAVGKLAGSAAYIKAYDADIATAASAGSPTAGEIAAAAALGLAAAEAAGADATVLAGFTDRATVETKQEAGGFTLSSQDTATKAIDTLSGFITDIGATRSQLGANINRLDHTMANLASMSENTAAAKSRIMDTDMAAESSAMSKNQMLMQAGAQVLSSTKMVPQLAMSLMG</sequence>
<keyword evidence="2 4" id="KW-0964">Secreted</keyword>
<dbReference type="PRINTS" id="PR00207">
    <property type="entry name" value="FLAGELLIN"/>
</dbReference>
<evidence type="ECO:0000256" key="1">
    <source>
        <dbReference type="ARBA" id="ARBA00005709"/>
    </source>
</evidence>
<evidence type="ECO:0000313" key="8">
    <source>
        <dbReference type="Proteomes" id="UP000000639"/>
    </source>
</evidence>
<dbReference type="InterPro" id="IPR001029">
    <property type="entry name" value="Flagellin_N"/>
</dbReference>
<dbReference type="EMBL" id="CP000510">
    <property type="protein sequence ID" value="ABM05270.1"/>
    <property type="molecule type" value="Genomic_DNA"/>
</dbReference>
<comment type="similarity">
    <text evidence="1 4">Belongs to the bacterial flagellin family.</text>
</comment>
<keyword evidence="7" id="KW-0966">Cell projection</keyword>
<dbReference type="SUPFAM" id="SSF64518">
    <property type="entry name" value="Phase 1 flagellin"/>
    <property type="match status" value="1"/>
</dbReference>
<comment type="function">
    <text evidence="4">Flagellin is the subunit protein which polymerizes to form the filaments of bacterial flagella.</text>
</comment>
<keyword evidence="3 4" id="KW-0975">Bacterial flagellum</keyword>
<accession>A1T0K5</accession>
<keyword evidence="7" id="KW-0282">Flagellum</keyword>
<name>A1T0K5_PSYIN</name>
<gene>
    <name evidence="7" type="ordered locus">Ping_3587</name>
</gene>
<dbReference type="InterPro" id="IPR046358">
    <property type="entry name" value="Flagellin_C"/>
</dbReference>
<dbReference type="PANTHER" id="PTHR42792:SF2">
    <property type="entry name" value="FLAGELLIN"/>
    <property type="match status" value="1"/>
</dbReference>
<comment type="subcellular location">
    <subcellularLocation>
        <location evidence="4">Secreted</location>
    </subcellularLocation>
    <subcellularLocation>
        <location evidence="4">Bacterial flagellum</location>
    </subcellularLocation>
</comment>
<dbReference type="RefSeq" id="WP_011771818.1">
    <property type="nucleotide sequence ID" value="NC_008709.1"/>
</dbReference>
<organism evidence="7 8">
    <name type="scientific">Psychromonas ingrahamii (strain DSM 17664 / CCUG 51855 / 37)</name>
    <dbReference type="NCBI Taxonomy" id="357804"/>
    <lineage>
        <taxon>Bacteria</taxon>
        <taxon>Pseudomonadati</taxon>
        <taxon>Pseudomonadota</taxon>
        <taxon>Gammaproteobacteria</taxon>
        <taxon>Alteromonadales</taxon>
        <taxon>Psychromonadaceae</taxon>
        <taxon>Psychromonas</taxon>
    </lineage>
</organism>
<dbReference type="HOGENOM" id="CLU_011142_2_2_6"/>
<keyword evidence="7" id="KW-0969">Cilium</keyword>
<proteinExistence type="inferred from homology"/>
<keyword evidence="8" id="KW-1185">Reference proteome</keyword>